<proteinExistence type="predicted"/>
<dbReference type="AlphaFoldDB" id="A0A839N4Z1"/>
<dbReference type="EMBL" id="JACHVQ010000001">
    <property type="protein sequence ID" value="MBB2891134.1"/>
    <property type="molecule type" value="Genomic_DNA"/>
</dbReference>
<evidence type="ECO:0000313" key="4">
    <source>
        <dbReference type="Proteomes" id="UP000559182"/>
    </source>
</evidence>
<feature type="domain" description="GTPase-associated protein 1 N-terminal" evidence="2">
    <location>
        <begin position="1"/>
        <end position="130"/>
    </location>
</feature>
<feature type="compositionally biased region" description="Basic and acidic residues" evidence="1">
    <location>
        <begin position="762"/>
        <end position="775"/>
    </location>
</feature>
<gene>
    <name evidence="3" type="ORF">FHU39_001118</name>
</gene>
<name>A0A839N4Z1_9MICO</name>
<comment type="caution">
    <text evidence="3">The sequence shown here is derived from an EMBL/GenBank/DDBJ whole genome shotgun (WGS) entry which is preliminary data.</text>
</comment>
<protein>
    <recommendedName>
        <fullName evidence="2">GTPase-associated protein 1 N-terminal domain-containing protein</fullName>
    </recommendedName>
</protein>
<dbReference type="Pfam" id="PF20013">
    <property type="entry name" value="GAP1-N2"/>
    <property type="match status" value="1"/>
</dbReference>
<evidence type="ECO:0000259" key="2">
    <source>
        <dbReference type="Pfam" id="PF20013"/>
    </source>
</evidence>
<dbReference type="Proteomes" id="UP000559182">
    <property type="component" value="Unassembled WGS sequence"/>
</dbReference>
<evidence type="ECO:0000313" key="3">
    <source>
        <dbReference type="EMBL" id="MBB2891134.1"/>
    </source>
</evidence>
<evidence type="ECO:0000256" key="1">
    <source>
        <dbReference type="SAM" id="MobiDB-lite"/>
    </source>
</evidence>
<dbReference type="InterPro" id="IPR045402">
    <property type="entry name" value="GAP1-N2"/>
</dbReference>
<feature type="region of interest" description="Disordered" evidence="1">
    <location>
        <begin position="753"/>
        <end position="775"/>
    </location>
</feature>
<organism evidence="3 4">
    <name type="scientific">Flexivirga oryzae</name>
    <dbReference type="NCBI Taxonomy" id="1794944"/>
    <lineage>
        <taxon>Bacteria</taxon>
        <taxon>Bacillati</taxon>
        <taxon>Actinomycetota</taxon>
        <taxon>Actinomycetes</taxon>
        <taxon>Micrococcales</taxon>
        <taxon>Dermacoccaceae</taxon>
        <taxon>Flexivirga</taxon>
    </lineage>
</organism>
<keyword evidence="4" id="KW-1185">Reference proteome</keyword>
<dbReference type="RefSeq" id="WP_183319440.1">
    <property type="nucleotide sequence ID" value="NZ_JACHVQ010000001.1"/>
</dbReference>
<reference evidence="3 4" key="1">
    <citation type="submission" date="2020-08" db="EMBL/GenBank/DDBJ databases">
        <title>Sequencing the genomes of 1000 actinobacteria strains.</title>
        <authorList>
            <person name="Klenk H.-P."/>
        </authorList>
    </citation>
    <scope>NUCLEOTIDE SEQUENCE [LARGE SCALE GENOMIC DNA]</scope>
    <source>
        <strain evidence="3 4">DSM 105369</strain>
    </source>
</reference>
<sequence length="775" mass="84542">MIDQLRYAWAKRGLVGVGRLQPVAASPGLLNSQTKKHTLALRLCEYTKPAGASTTPVSYGWLDSGASRFLFRREFLADDQAGHPGNFAAHVLVGPIAELSVARCLALYRGRFWWHGPKSDNALGELPELDVNQLLTEIAGTDPHDAKGAVTRDLLTQLLAQGSAARLNGSPDELVAAMRVVDRMLPGLLDARSFSTYEAGQLARFFTIHGPGPAGSTRSQPSAACAEAKTAATTLLSNSQLRSTMATTMWMGLSGPEDTRVKAFRRTVCAVSAGLQGSTTDVAAVLPALRTPECAGQLFEFTQIRDAVAGALVRGGSGDVSRDQIVTSLLASQDAIHHDMWDAFDRAVLDALGDAVPERELCTALDRLPHSDSLFLIATTLLGHANDEGSPTRNWPALLLLAALNKPAELPNRDYAHAIETVAPDLRLWVRRPELARRQQVDLLASHTRTGRVPPVGDIRTLEPAFRQLVLSDPAALAPVAPRLFTDPYVGDIVRDQIVRSAATSGTLPAAHLELLQSVLGNRNPSAEDLDAIAVLSTGVRLPEVWGQFVTDLASQHGSHVLQDPDAPHMTDLRRLIRGAGDVPIGALMPVIDVPRSAETIERSLQSLPSGQARIWRQLYVDREICLKSPSSRRLAVLMEVISRIEGKDAAAERILIAAHRATKVYRQSLVCYYALTTLAEYFPNGFAHGRGIREIARRPSIQRYRLRDLATRDFALLTDSNRQYADSVVHYFSDQSPNDAWLELLTGRTGRSLRPPWGGKSTREIERRGSPRRH</sequence>
<accession>A0A839N4Z1</accession>